<keyword evidence="2" id="KW-1185">Reference proteome</keyword>
<reference evidence="1 2" key="1">
    <citation type="submission" date="2017-05" db="EMBL/GenBank/DDBJ databases">
        <title>Environmental T4-family bacteriophages evolve to escape abortive infection via multiple routes in a bacterial host employing #altruistic suicide# through Type III toxin-antitoxin systems.</title>
        <authorList>
            <person name="Chen B."/>
            <person name="Akusobi C."/>
            <person name="Fang X."/>
            <person name="Salmond G.P.C."/>
        </authorList>
    </citation>
    <scope>NUCLEOTIDE SEQUENCE [LARGE SCALE GENOMIC DNA]</scope>
</reference>
<accession>A0A1Z1LZ02</accession>
<proteinExistence type="predicted"/>
<dbReference type="KEGG" id="vg:65109801"/>
<dbReference type="Proteomes" id="UP000225074">
    <property type="component" value="Genome"/>
</dbReference>
<evidence type="ECO:0000313" key="2">
    <source>
        <dbReference type="Proteomes" id="UP000225074"/>
    </source>
</evidence>
<dbReference type="RefSeq" id="YP_010092238.1">
    <property type="nucleotide sequence ID" value="NC_055728.1"/>
</dbReference>
<protein>
    <submittedName>
        <fullName evidence="1">Uncharacterized protein</fullName>
    </submittedName>
</protein>
<dbReference type="GeneID" id="65109801"/>
<dbReference type="EMBL" id="MF036692">
    <property type="protein sequence ID" value="ARW58060.1"/>
    <property type="molecule type" value="Genomic_DNA"/>
</dbReference>
<organism evidence="1 2">
    <name type="scientific">Serratia phage X20</name>
    <dbReference type="NCBI Taxonomy" id="2006942"/>
    <lineage>
        <taxon>Viruses</taxon>
        <taxon>Duplodnaviria</taxon>
        <taxon>Heunggongvirae</taxon>
        <taxon>Uroviricota</taxon>
        <taxon>Caudoviricetes</taxon>
        <taxon>Pantevenvirales</taxon>
        <taxon>Straboviridae</taxon>
        <taxon>Tevenvirinae</taxon>
        <taxon>Winklervirus</taxon>
        <taxon>Winklervirus xtwenty</taxon>
    </lineage>
</organism>
<name>A0A1Z1LZ02_9CAUD</name>
<sequence length="35" mass="3732">MFLGSRSIALLPLTHPEVTAATRSPLIIHESGNTT</sequence>
<evidence type="ECO:0000313" key="1">
    <source>
        <dbReference type="EMBL" id="ARW58060.1"/>
    </source>
</evidence>